<proteinExistence type="inferred from homology"/>
<accession>A0ABV6JP55</accession>
<evidence type="ECO:0000256" key="1">
    <source>
        <dbReference type="ARBA" id="ARBA00007068"/>
    </source>
</evidence>
<dbReference type="InterPro" id="IPR016117">
    <property type="entry name" value="ArgJ-like_dom_sf"/>
</dbReference>
<keyword evidence="3" id="KW-1185">Reference proteome</keyword>
<comment type="caution">
    <text evidence="2">The sequence shown here is derived from an EMBL/GenBank/DDBJ whole genome shotgun (WGS) entry which is preliminary data.</text>
</comment>
<dbReference type="SUPFAM" id="SSF56266">
    <property type="entry name" value="DmpA/ArgJ-like"/>
    <property type="match status" value="1"/>
</dbReference>
<protein>
    <submittedName>
        <fullName evidence="2">P1 family peptidase</fullName>
    </submittedName>
</protein>
<sequence length="333" mass="33109">MRNLLTDVAGVRVGHATDLALGSGVTAVLFDGGATASVTIRGGAPGTRDTALLDTDMTVERVDAVVLSGGSTFGLDAGGGVQAALREMGRGARFGGAVIPLAPQAILFDLRNGGNKDWGRFPPYRDLGYAAALAAAEGEFALGTVGAGTGATTATVKGGLGSASARTASGHTVAAVVAVNAVGSATLGDGPHFWAAPFEQDGEFGGLGWPAPVTPDHLAPRLKGGPGTATTIGLVVTDAALTKAQCRRLAIMADDGLARAILPAHAPNDGDTVFAAATGARPLEGEPARALTLLGHAATLVMARAVARGVHAATALPWAGAQPSWRDRFGGGS</sequence>
<dbReference type="PANTHER" id="PTHR36512:SF3">
    <property type="entry name" value="BLR5678 PROTEIN"/>
    <property type="match status" value="1"/>
</dbReference>
<dbReference type="Pfam" id="PF03576">
    <property type="entry name" value="Peptidase_S58"/>
    <property type="match status" value="1"/>
</dbReference>
<name>A0ABV6JP55_9PROT</name>
<dbReference type="Proteomes" id="UP001589865">
    <property type="component" value="Unassembled WGS sequence"/>
</dbReference>
<organism evidence="2 3">
    <name type="scientific">Roseomonas elaeocarpi</name>
    <dbReference type="NCBI Taxonomy" id="907779"/>
    <lineage>
        <taxon>Bacteria</taxon>
        <taxon>Pseudomonadati</taxon>
        <taxon>Pseudomonadota</taxon>
        <taxon>Alphaproteobacteria</taxon>
        <taxon>Acetobacterales</taxon>
        <taxon>Roseomonadaceae</taxon>
        <taxon>Roseomonas</taxon>
    </lineage>
</organism>
<dbReference type="Gene3D" id="3.60.70.12">
    <property type="entry name" value="L-amino peptidase D-ALA esterase/amidase"/>
    <property type="match status" value="1"/>
</dbReference>
<gene>
    <name evidence="2" type="ORF">ACFFGY_04010</name>
</gene>
<dbReference type="InterPro" id="IPR005321">
    <property type="entry name" value="Peptidase_S58_DmpA"/>
</dbReference>
<evidence type="ECO:0000313" key="3">
    <source>
        <dbReference type="Proteomes" id="UP001589865"/>
    </source>
</evidence>
<reference evidence="2 3" key="1">
    <citation type="submission" date="2024-09" db="EMBL/GenBank/DDBJ databases">
        <authorList>
            <person name="Sun Q."/>
            <person name="Mori K."/>
        </authorList>
    </citation>
    <scope>NUCLEOTIDE SEQUENCE [LARGE SCALE GENOMIC DNA]</scope>
    <source>
        <strain evidence="2 3">TBRC 5777</strain>
    </source>
</reference>
<dbReference type="EMBL" id="JBHLUN010000002">
    <property type="protein sequence ID" value="MFC0407399.1"/>
    <property type="molecule type" value="Genomic_DNA"/>
</dbReference>
<dbReference type="RefSeq" id="WP_377043094.1">
    <property type="nucleotide sequence ID" value="NZ_JBHLUN010000002.1"/>
</dbReference>
<dbReference type="CDD" id="cd02252">
    <property type="entry name" value="nylC_like"/>
    <property type="match status" value="1"/>
</dbReference>
<evidence type="ECO:0000313" key="2">
    <source>
        <dbReference type="EMBL" id="MFC0407399.1"/>
    </source>
</evidence>
<dbReference type="PANTHER" id="PTHR36512">
    <property type="entry name" value="D-AMINOPEPTIDASE"/>
    <property type="match status" value="1"/>
</dbReference>
<comment type="similarity">
    <text evidence="1">Belongs to the peptidase S58 family.</text>
</comment>